<comment type="caution">
    <text evidence="3">The sequence shown here is derived from an EMBL/GenBank/DDBJ whole genome shotgun (WGS) entry which is preliminary data.</text>
</comment>
<evidence type="ECO:0000313" key="4">
    <source>
        <dbReference type="Proteomes" id="UP001166286"/>
    </source>
</evidence>
<dbReference type="SMART" id="SM00220">
    <property type="entry name" value="S_TKc"/>
    <property type="match status" value="1"/>
</dbReference>
<dbReference type="SUPFAM" id="SSF56112">
    <property type="entry name" value="Protein kinase-like (PK-like)"/>
    <property type="match status" value="1"/>
</dbReference>
<dbReference type="GO" id="GO:0044773">
    <property type="term" value="P:mitotic DNA damage checkpoint signaling"/>
    <property type="evidence" value="ECO:0007669"/>
    <property type="project" value="TreeGrafter"/>
</dbReference>
<dbReference type="GO" id="GO:0005634">
    <property type="term" value="C:nucleus"/>
    <property type="evidence" value="ECO:0007669"/>
    <property type="project" value="TreeGrafter"/>
</dbReference>
<dbReference type="PANTHER" id="PTHR44167">
    <property type="entry name" value="OVARIAN-SPECIFIC SERINE/THREONINE-PROTEIN KINASE LOK-RELATED"/>
    <property type="match status" value="1"/>
</dbReference>
<accession>A0AA39QUR2</accession>
<dbReference type="Proteomes" id="UP001166286">
    <property type="component" value="Unassembled WGS sequence"/>
</dbReference>
<keyword evidence="4" id="KW-1185">Reference proteome</keyword>
<proteinExistence type="predicted"/>
<dbReference type="Pfam" id="PF00069">
    <property type="entry name" value="Pkinase"/>
    <property type="match status" value="1"/>
</dbReference>
<evidence type="ECO:0000256" key="1">
    <source>
        <dbReference type="SAM" id="Phobius"/>
    </source>
</evidence>
<evidence type="ECO:0000259" key="2">
    <source>
        <dbReference type="PROSITE" id="PS50011"/>
    </source>
</evidence>
<name>A0AA39QUR2_9LECA</name>
<sequence length="437" mass="49987">MDPSADLVDSFKLEAKTLSDCTLQARYRSFTNLEIINKRFTQRVMQRWSKIKELGSDNSNEIWLEIEDDGFARAVKKLPKWTYQWNELEYRREIAASAVLSRYKQHFVQFYGWYEGPEDVYLAMKYFDLGDLEQYMDRQLSLLQIKLIIRQLLEGLCIMHRNGFTHRDLKPQNILVEKDNPYIWVKIGDFGITKRVPQDGTSLRTAIGSSGYMAPEVLGYHDEESSKYTNAVDLWSLGCICHRLLTMQPPFANPTKMMQYCYGGTKLPIEALRRDNDEDVAFVKMLLMVNPSERYTAERALQSTWFDSLRSQESLHGAQCQSQSQDELPCKIEAPNNNWAVAIVAAIVMAVVIAYVMAIVLGWCTHLQLLKIGIVALLILSFLLAALRSQPSSIGASAANSQYLMIFPEPKILMSYGGMLVFYITFGCFVCYKGIEP</sequence>
<feature type="transmembrane region" description="Helical" evidence="1">
    <location>
        <begin position="339"/>
        <end position="362"/>
    </location>
</feature>
<dbReference type="GO" id="GO:0005737">
    <property type="term" value="C:cytoplasm"/>
    <property type="evidence" value="ECO:0007669"/>
    <property type="project" value="TreeGrafter"/>
</dbReference>
<dbReference type="Gene3D" id="1.10.510.10">
    <property type="entry name" value="Transferase(Phosphotransferase) domain 1"/>
    <property type="match status" value="1"/>
</dbReference>
<gene>
    <name evidence="3" type="ORF">JMJ35_008011</name>
</gene>
<dbReference type="InterPro" id="IPR011009">
    <property type="entry name" value="Kinase-like_dom_sf"/>
</dbReference>
<dbReference type="PROSITE" id="PS50011">
    <property type="entry name" value="PROTEIN_KINASE_DOM"/>
    <property type="match status" value="1"/>
</dbReference>
<reference evidence="3" key="1">
    <citation type="submission" date="2023-03" db="EMBL/GenBank/DDBJ databases">
        <title>Complete genome of Cladonia borealis.</title>
        <authorList>
            <person name="Park H."/>
        </authorList>
    </citation>
    <scope>NUCLEOTIDE SEQUENCE</scope>
    <source>
        <strain evidence="3">ANT050790</strain>
    </source>
</reference>
<keyword evidence="1" id="KW-0472">Membrane</keyword>
<dbReference type="GO" id="GO:0004674">
    <property type="term" value="F:protein serine/threonine kinase activity"/>
    <property type="evidence" value="ECO:0007669"/>
    <property type="project" value="TreeGrafter"/>
</dbReference>
<dbReference type="PROSITE" id="PS00108">
    <property type="entry name" value="PROTEIN_KINASE_ST"/>
    <property type="match status" value="1"/>
</dbReference>
<dbReference type="EMBL" id="JAFEKC020000018">
    <property type="protein sequence ID" value="KAK0509617.1"/>
    <property type="molecule type" value="Genomic_DNA"/>
</dbReference>
<feature type="domain" description="Protein kinase" evidence="2">
    <location>
        <begin position="48"/>
        <end position="306"/>
    </location>
</feature>
<protein>
    <recommendedName>
        <fullName evidence="2">Protein kinase domain-containing protein</fullName>
    </recommendedName>
</protein>
<keyword evidence="1" id="KW-0812">Transmembrane</keyword>
<dbReference type="InterPro" id="IPR000719">
    <property type="entry name" value="Prot_kinase_dom"/>
</dbReference>
<feature type="transmembrane region" description="Helical" evidence="1">
    <location>
        <begin position="369"/>
        <end position="387"/>
    </location>
</feature>
<dbReference type="PANTHER" id="PTHR44167:SF24">
    <property type="entry name" value="SERINE_THREONINE-PROTEIN KINASE CHK2"/>
    <property type="match status" value="1"/>
</dbReference>
<feature type="transmembrane region" description="Helical" evidence="1">
    <location>
        <begin position="413"/>
        <end position="432"/>
    </location>
</feature>
<organism evidence="3 4">
    <name type="scientific">Cladonia borealis</name>
    <dbReference type="NCBI Taxonomy" id="184061"/>
    <lineage>
        <taxon>Eukaryota</taxon>
        <taxon>Fungi</taxon>
        <taxon>Dikarya</taxon>
        <taxon>Ascomycota</taxon>
        <taxon>Pezizomycotina</taxon>
        <taxon>Lecanoromycetes</taxon>
        <taxon>OSLEUM clade</taxon>
        <taxon>Lecanoromycetidae</taxon>
        <taxon>Lecanorales</taxon>
        <taxon>Lecanorineae</taxon>
        <taxon>Cladoniaceae</taxon>
        <taxon>Cladonia</taxon>
    </lineage>
</organism>
<dbReference type="InterPro" id="IPR008271">
    <property type="entry name" value="Ser/Thr_kinase_AS"/>
</dbReference>
<dbReference type="AlphaFoldDB" id="A0AA39QUR2"/>
<keyword evidence="1" id="KW-1133">Transmembrane helix</keyword>
<evidence type="ECO:0000313" key="3">
    <source>
        <dbReference type="EMBL" id="KAK0509617.1"/>
    </source>
</evidence>
<dbReference type="GO" id="GO:0005524">
    <property type="term" value="F:ATP binding"/>
    <property type="evidence" value="ECO:0007669"/>
    <property type="project" value="InterPro"/>
</dbReference>